<comment type="similarity">
    <text evidence="2 16">Belongs to the glycosyl hydrolase 28 family.</text>
</comment>
<evidence type="ECO:0000256" key="8">
    <source>
        <dbReference type="ARBA" id="ARBA00023180"/>
    </source>
</evidence>
<evidence type="ECO:0000256" key="7">
    <source>
        <dbReference type="ARBA" id="ARBA00023157"/>
    </source>
</evidence>
<name>A0A0M8PAD6_9EURO</name>
<sequence length="832" mass="90669">MRFFGIPSLALPLGLALSTVVYANQKRSSNVCIVKAKGNQKDDVPNIIEAFHRCGNGGTIVFPEDQAYWIGTRLNPVVNDITIEWRGKWTFSDDLDYWRNNSYPISFQNHAAGFVITGQNIRIDGYGTGGIDGNGNTWYTAEKGDTQPGRPMPFVFWNVSDVSVESFYIKDPQLWSINIMNGTNMRFNNIYCNATAVDAPYGENWVQNTDGFDTMDAQNIQLGNFIYQGGDDCVAIKPRSYNIDIHNVTCRGGNGIAIGSLGQYQEDSSVADIRIDKVKVIRYNEDMHNSAYIKAWVGALVPQSSYESAGLARGGGWGSIRNVLLSNFEVHGANSGPAITQDSGNNGSYSGTSLMDISNIAFVNFTGYIESTSRKVASVSCSNVHPCYNIDFDNVVLYPQENATTPGVGSCKYTTEGGSMTKPKMPEETVRPAFEGRERPLLSYGIDFPTATAQHLNSTFQASRVYVICSGSLARNINVMDQLETVLGPDKLVGHWIGMRSHTLWSEVLQIAEEVRTAHADILLTVGAGSLTDGAKITALVLANEVSTPEELETLAEGPRRRLEIKAPTIPIISVPTSLSAGEYSNFAGGTEDHSKRKYSFQSPIRGPELIILDPKLAETTPDSIWLSTGVRAIDHCVENLCSTSGTTTTSDKLAQGALKLLVPGLLRCKMDRSDRDAHLQCQLGSVDAMAACTSGSIELGASHGIGHQLGPLGVGHGETSCILLPAVCKFNAKYNANREKQASVRQFLIQDPVVLEVLRARSVTVEESDLGDILDVIIRELGMPRSLSEVKVGRDQLDGLAENSLHDRWCKTNPVPLEEKSQVLEILEMVA</sequence>
<evidence type="ECO:0000256" key="11">
    <source>
        <dbReference type="ARBA" id="ARBA00023316"/>
    </source>
</evidence>
<keyword evidence="7" id="KW-1015">Disulfide bond</keyword>
<dbReference type="Pfam" id="PF25137">
    <property type="entry name" value="ADH_Fe_C"/>
    <property type="match status" value="1"/>
</dbReference>
<feature type="domain" description="Fe-containing alcohol dehydrogenase-like C-terminal" evidence="19">
    <location>
        <begin position="628"/>
        <end position="829"/>
    </location>
</feature>
<dbReference type="GO" id="GO:0046872">
    <property type="term" value="F:metal ion binding"/>
    <property type="evidence" value="ECO:0007669"/>
    <property type="project" value="InterPro"/>
</dbReference>
<dbReference type="CDD" id="cd08192">
    <property type="entry name" value="MAR-like"/>
    <property type="match status" value="1"/>
</dbReference>
<protein>
    <recommendedName>
        <fullName evidence="14">galacturonan 1,4-alpha-galacturonidase</fullName>
        <ecNumber evidence="14">3.2.1.67</ecNumber>
    </recommendedName>
</protein>
<feature type="signal peptide" evidence="17">
    <location>
        <begin position="1"/>
        <end position="23"/>
    </location>
</feature>
<proteinExistence type="inferred from homology"/>
<gene>
    <name evidence="20" type="ORF">ACN38_g2163</name>
</gene>
<dbReference type="GO" id="GO:0047911">
    <property type="term" value="F:galacturan 1,4-alpha-galacturonidase activity"/>
    <property type="evidence" value="ECO:0007669"/>
    <property type="project" value="UniProtKB-EC"/>
</dbReference>
<dbReference type="Gene3D" id="3.40.50.1970">
    <property type="match status" value="1"/>
</dbReference>
<evidence type="ECO:0000256" key="14">
    <source>
        <dbReference type="ARBA" id="ARBA00038933"/>
    </source>
</evidence>
<comment type="catalytic activity">
    <reaction evidence="15">
        <text>[(1-&gt;4)-alpha-D-galacturonosyl](n) + H2O = alpha-D-galacturonate + [(1-&gt;4)-alpha-D-galacturonosyl](n-1)</text>
        <dbReference type="Rhea" id="RHEA:14117"/>
        <dbReference type="Rhea" id="RHEA-COMP:14570"/>
        <dbReference type="Rhea" id="RHEA-COMP:14572"/>
        <dbReference type="ChEBI" id="CHEBI:15377"/>
        <dbReference type="ChEBI" id="CHEBI:58658"/>
        <dbReference type="ChEBI" id="CHEBI:140523"/>
        <dbReference type="EC" id="3.2.1.67"/>
    </reaction>
</comment>
<keyword evidence="4 17" id="KW-0732">Signal</keyword>
<evidence type="ECO:0000256" key="12">
    <source>
        <dbReference type="ARBA" id="ARBA00023326"/>
    </source>
</evidence>
<evidence type="ECO:0000256" key="13">
    <source>
        <dbReference type="ARBA" id="ARBA00037312"/>
    </source>
</evidence>
<keyword evidence="11" id="KW-0961">Cell wall biogenesis/degradation</keyword>
<evidence type="ECO:0000259" key="18">
    <source>
        <dbReference type="Pfam" id="PF00465"/>
    </source>
</evidence>
<keyword evidence="5 16" id="KW-0378">Hydrolase</keyword>
<dbReference type="Pfam" id="PF00295">
    <property type="entry name" value="Glyco_hydro_28"/>
    <property type="match status" value="1"/>
</dbReference>
<comment type="subcellular location">
    <subcellularLocation>
        <location evidence="1">Secreted</location>
    </subcellularLocation>
</comment>
<comment type="function">
    <text evidence="13">Specific in hydrolyzing the terminal glycosidic bond of polygalacturonic acid and oligogalacturonates.</text>
</comment>
<dbReference type="InterPro" id="IPR011050">
    <property type="entry name" value="Pectin_lyase_fold/virulence"/>
</dbReference>
<dbReference type="InterPro" id="IPR012334">
    <property type="entry name" value="Pectin_lyas_fold"/>
</dbReference>
<evidence type="ECO:0000256" key="4">
    <source>
        <dbReference type="ARBA" id="ARBA00022729"/>
    </source>
</evidence>
<evidence type="ECO:0000313" key="21">
    <source>
        <dbReference type="Proteomes" id="UP000037696"/>
    </source>
</evidence>
<keyword evidence="3" id="KW-0964">Secreted</keyword>
<feature type="domain" description="Alcohol dehydrogenase iron-type/glycerol dehydrogenase GldA" evidence="18">
    <location>
        <begin position="455"/>
        <end position="615"/>
    </location>
</feature>
<dbReference type="EC" id="3.2.1.67" evidence="14"/>
<evidence type="ECO:0000256" key="1">
    <source>
        <dbReference type="ARBA" id="ARBA00004613"/>
    </source>
</evidence>
<evidence type="ECO:0000256" key="2">
    <source>
        <dbReference type="ARBA" id="ARBA00008834"/>
    </source>
</evidence>
<dbReference type="InterPro" id="IPR000743">
    <property type="entry name" value="Glyco_hydro_28"/>
</dbReference>
<evidence type="ECO:0000256" key="10">
    <source>
        <dbReference type="ARBA" id="ARBA00023295"/>
    </source>
</evidence>
<dbReference type="GO" id="GO:0016491">
    <property type="term" value="F:oxidoreductase activity"/>
    <property type="evidence" value="ECO:0007669"/>
    <property type="project" value="UniProtKB-KW"/>
</dbReference>
<evidence type="ECO:0000256" key="6">
    <source>
        <dbReference type="ARBA" id="ARBA00023002"/>
    </source>
</evidence>
<keyword evidence="8" id="KW-0325">Glycoprotein</keyword>
<dbReference type="AlphaFoldDB" id="A0A0M8PAD6"/>
<dbReference type="STRING" id="229535.A0A0M8PAD6"/>
<dbReference type="EMBL" id="LHQQ01000023">
    <property type="protein sequence ID" value="KOS46847.1"/>
    <property type="molecule type" value="Genomic_DNA"/>
</dbReference>
<evidence type="ECO:0000259" key="19">
    <source>
        <dbReference type="Pfam" id="PF25137"/>
    </source>
</evidence>
<reference evidence="20 21" key="1">
    <citation type="submission" date="2015-08" db="EMBL/GenBank/DDBJ databases">
        <title>Genome sequencing of Penicillium nordicum.</title>
        <authorList>
            <person name="Nguyen H.D."/>
            <person name="Seifert K.A."/>
        </authorList>
    </citation>
    <scope>NUCLEOTIDE SEQUENCE [LARGE SCALE GENOMIC DNA]</scope>
    <source>
        <strain evidence="20 21">DAOMC 185683</strain>
    </source>
</reference>
<dbReference type="Pfam" id="PF00465">
    <property type="entry name" value="Fe-ADH"/>
    <property type="match status" value="1"/>
</dbReference>
<evidence type="ECO:0000256" key="3">
    <source>
        <dbReference type="ARBA" id="ARBA00022525"/>
    </source>
</evidence>
<evidence type="ECO:0000256" key="15">
    <source>
        <dbReference type="ARBA" id="ARBA00048766"/>
    </source>
</evidence>
<feature type="chain" id="PRO_5005819584" description="galacturonan 1,4-alpha-galacturonidase" evidence="17">
    <location>
        <begin position="24"/>
        <end position="832"/>
    </location>
</feature>
<organism evidence="20 21">
    <name type="scientific">Penicillium nordicum</name>
    <dbReference type="NCBI Taxonomy" id="229535"/>
    <lineage>
        <taxon>Eukaryota</taxon>
        <taxon>Fungi</taxon>
        <taxon>Dikarya</taxon>
        <taxon>Ascomycota</taxon>
        <taxon>Pezizomycotina</taxon>
        <taxon>Eurotiomycetes</taxon>
        <taxon>Eurotiomycetidae</taxon>
        <taxon>Eurotiales</taxon>
        <taxon>Aspergillaceae</taxon>
        <taxon>Penicillium</taxon>
    </lineage>
</organism>
<dbReference type="OrthoDB" id="339764at2759"/>
<evidence type="ECO:0000256" key="17">
    <source>
        <dbReference type="SAM" id="SignalP"/>
    </source>
</evidence>
<evidence type="ECO:0000256" key="16">
    <source>
        <dbReference type="RuleBase" id="RU361169"/>
    </source>
</evidence>
<dbReference type="SUPFAM" id="SSF51126">
    <property type="entry name" value="Pectin lyase-like"/>
    <property type="match status" value="1"/>
</dbReference>
<keyword evidence="21" id="KW-1185">Reference proteome</keyword>
<dbReference type="SUPFAM" id="SSF56796">
    <property type="entry name" value="Dehydroquinate synthase-like"/>
    <property type="match status" value="1"/>
</dbReference>
<dbReference type="InterPro" id="IPR056798">
    <property type="entry name" value="ADH_Fe_C"/>
</dbReference>
<dbReference type="Gene3D" id="2.160.20.10">
    <property type="entry name" value="Single-stranded right-handed beta-helix, Pectin lyase-like"/>
    <property type="match status" value="1"/>
</dbReference>
<dbReference type="GO" id="GO:0000272">
    <property type="term" value="P:polysaccharide catabolic process"/>
    <property type="evidence" value="ECO:0007669"/>
    <property type="project" value="UniProtKB-KW"/>
</dbReference>
<dbReference type="InterPro" id="IPR001670">
    <property type="entry name" value="ADH_Fe/GldA"/>
</dbReference>
<dbReference type="Gene3D" id="1.20.1090.10">
    <property type="entry name" value="Dehydroquinate synthase-like - alpha domain"/>
    <property type="match status" value="1"/>
</dbReference>
<comment type="caution">
    <text evidence="20">The sequence shown here is derived from an EMBL/GenBank/DDBJ whole genome shotgun (WGS) entry which is preliminary data.</text>
</comment>
<evidence type="ECO:0000256" key="9">
    <source>
        <dbReference type="ARBA" id="ARBA00023277"/>
    </source>
</evidence>
<dbReference type="PANTHER" id="PTHR31736">
    <property type="match status" value="1"/>
</dbReference>
<dbReference type="GO" id="GO:0071555">
    <property type="term" value="P:cell wall organization"/>
    <property type="evidence" value="ECO:0007669"/>
    <property type="project" value="UniProtKB-KW"/>
</dbReference>
<keyword evidence="6" id="KW-0560">Oxidoreductase</keyword>
<keyword evidence="12" id="KW-0624">Polysaccharide degradation</keyword>
<dbReference type="PANTHER" id="PTHR31736:SF12">
    <property type="entry name" value="EXO-POLYGALACTURONASE, PUTATIVE-RELATED"/>
    <property type="match status" value="1"/>
</dbReference>
<dbReference type="GO" id="GO:0004650">
    <property type="term" value="F:polygalacturonase activity"/>
    <property type="evidence" value="ECO:0007669"/>
    <property type="project" value="InterPro"/>
</dbReference>
<keyword evidence="9" id="KW-0119">Carbohydrate metabolism</keyword>
<evidence type="ECO:0000313" key="20">
    <source>
        <dbReference type="EMBL" id="KOS46847.1"/>
    </source>
</evidence>
<accession>A0A0M8PAD6</accession>
<evidence type="ECO:0000256" key="5">
    <source>
        <dbReference type="ARBA" id="ARBA00022801"/>
    </source>
</evidence>
<keyword evidence="10 16" id="KW-0326">Glycosidase</keyword>
<dbReference type="GO" id="GO:0005576">
    <property type="term" value="C:extracellular region"/>
    <property type="evidence" value="ECO:0007669"/>
    <property type="project" value="UniProtKB-SubCell"/>
</dbReference>
<dbReference type="Proteomes" id="UP000037696">
    <property type="component" value="Unassembled WGS sequence"/>
</dbReference>